<dbReference type="AlphaFoldDB" id="A0AAV6P7R6"/>
<sequence>MIIGSFHSGNQPYRYFYKMQFCVTWMFLMQYRCYCRPESVPAEVVYSGVSSCDTSTERFAFFKVLFRLWPIEDKLIVIIDKVAPPGKSKGYGFVVTFKHG</sequence>
<accession>A0AAV6P7R6</accession>
<reference evidence="1 2" key="1">
    <citation type="journal article" date="2021" name="Hortic Res">
        <title>The domestication of Cucurbita argyrosperma as revealed by the genome of its wild relative.</title>
        <authorList>
            <person name="Barrera-Redondo J."/>
            <person name="Sanchez-de la Vega G."/>
            <person name="Aguirre-Liguori J.A."/>
            <person name="Castellanos-Morales G."/>
            <person name="Gutierrez-Guerrero Y.T."/>
            <person name="Aguirre-Dugua X."/>
            <person name="Aguirre-Planter E."/>
            <person name="Tenaillon M.I."/>
            <person name="Lira-Saade R."/>
            <person name="Eguiarte L.E."/>
        </authorList>
    </citation>
    <scope>NUCLEOTIDE SEQUENCE [LARGE SCALE GENOMIC DNA]</scope>
    <source>
        <strain evidence="1">JBR-2021</strain>
    </source>
</reference>
<dbReference type="EMBL" id="JAGKQH010000001">
    <property type="protein sequence ID" value="KAG6607922.1"/>
    <property type="molecule type" value="Genomic_DNA"/>
</dbReference>
<protein>
    <submittedName>
        <fullName evidence="1">Uncharacterized protein</fullName>
    </submittedName>
</protein>
<dbReference type="Proteomes" id="UP000685013">
    <property type="component" value="Chromosome 1"/>
</dbReference>
<evidence type="ECO:0000313" key="1">
    <source>
        <dbReference type="EMBL" id="KAG6607922.1"/>
    </source>
</evidence>
<feature type="non-terminal residue" evidence="1">
    <location>
        <position position="1"/>
    </location>
</feature>
<evidence type="ECO:0000313" key="2">
    <source>
        <dbReference type="Proteomes" id="UP000685013"/>
    </source>
</evidence>
<gene>
    <name evidence="1" type="ORF">SDJN03_01264</name>
</gene>
<keyword evidence="2" id="KW-1185">Reference proteome</keyword>
<organism evidence="1 2">
    <name type="scientific">Cucurbita argyrosperma subsp. sororia</name>
    <dbReference type="NCBI Taxonomy" id="37648"/>
    <lineage>
        <taxon>Eukaryota</taxon>
        <taxon>Viridiplantae</taxon>
        <taxon>Streptophyta</taxon>
        <taxon>Embryophyta</taxon>
        <taxon>Tracheophyta</taxon>
        <taxon>Spermatophyta</taxon>
        <taxon>Magnoliopsida</taxon>
        <taxon>eudicotyledons</taxon>
        <taxon>Gunneridae</taxon>
        <taxon>Pentapetalae</taxon>
        <taxon>rosids</taxon>
        <taxon>fabids</taxon>
        <taxon>Cucurbitales</taxon>
        <taxon>Cucurbitaceae</taxon>
        <taxon>Cucurbiteae</taxon>
        <taxon>Cucurbita</taxon>
    </lineage>
</organism>
<proteinExistence type="predicted"/>
<comment type="caution">
    <text evidence="1">The sequence shown here is derived from an EMBL/GenBank/DDBJ whole genome shotgun (WGS) entry which is preliminary data.</text>
</comment>
<name>A0AAV6P7R6_9ROSI</name>